<dbReference type="EMBL" id="MT143893">
    <property type="protein sequence ID" value="QJB05025.1"/>
    <property type="molecule type" value="Genomic_DNA"/>
</dbReference>
<sequence>MPYVFIDEPKIDKPETTGRFRFVDTEPPVIPPSQTYPLPLSGTAIPTLQPVGRQPEPSLSTTTLISEVSPLQSPHTIPLPAFPEQPPKSLQKQPSLTSIEETRKNGFTPTFTISTQPSPTPKEIMLRDLSVEPPPRTKLPLGVQETQLPEPTIEEFYQALQIPFELAKELGDVAQEPVARKTEEQLKKWLPMIDEEIARTFGAVAGGLVGTGIEAVPYLIPVPIVDKMVAKVMGVIITKLPPSVVQVFKTPLEKLIRGKIISYQEAFLGKTIDKTLPAIVPSIEEKGLIIPKKIEKIRPTPIQEARPIPIEPLKVGGIQPKIMPKIQPEAKVTPVPATTVEPIQKIPKELEPLAVEARKYKSAEEFIDKEATYFHGTKSGRPIEIFEKRPDKNALTISFTKNRKFAEKFGDVQGFKVNPKNTFDFKNEQHLNKLREQMSIEGFGDDFSLLEKRIRKGDFEAIEQARVETNIQKAGFDSYLTKETFKGETAINLQVFSQDIIKTKSQLTDIFNQATRKTQPLPSKPLPIVKPEPVISSEDYQSFYAKKASQYAQKPSKYSKQDFINTAKSTTFRIKDKVYTPEKAQETLGDLGKFYDGVITPEVQTQRLAKEKARLMRAEEQELFQESKFVTKKVIERGGIRPYAKNALGKIPQYEEYVSNVPIAIRRKGGLPPDEMASELGFESDTELYKALQQEKGDFRLYDTGGYAKSPPPKPRPVIPERLQLFEMPEIVELAKELLKGKYPTVVTKIRAMKGLARGVFKPIGSGKIALKADIFKDPQQAAKILSHEIGHLADWLPEGTLARGNILGRIASLKNYTKRLLEEYPGSAGVLTLKDRARIRREAEKIVKAQTSKNVEVQQAIVGEFPLTSKEILSVWNDIAISEKNPKLVEYIAKLSNEEKKSIVKEALKGRVSNWVTFKNTIIKGYETIIKAVHPDKSKDAIRQKYFDMIKREILKRALYERWKIMDELKALTHLWKPFDKYANPSFTKYRYSPEELYADAFSVLLNNPKLLQRKAPTFHKAFFSYIERKPEVKQNYDLIQSYKGEEAIGKHRDTLMEEMFEKGEKKQIEKKEPIHILDILNKELIEKNERLFQLIERKRKSGVVTPDEDNPKFWVEQLPYLSSEYYQHIRDINNTILIIAKKEGILATDIGKLAMLNRIISERKSIANPLGYSSKEATDQIIYLKRTWGEDKYNRVVKHLEAFYRLRDTNIIPVLEKSRQFDPKLMEYIKNNKIYVTFDVQKYIEERYGQAITGHIYKQEGTLEEITNPFVATLMKDAALIRTANVTQIKQKTLEWLQKNTPEQIQDAKYKFNGKARIPIEPHDPKLGMVAYLRDGKIIAKYIPKDIADVFQRSSYETGTLLKLLETPTNFLKEILVSKNPAWSLWNIPRDARSWIKQLPGANPINLIQYYIKASPDTWQDILKNVSTKDVADMYKKHMISHLRIYGTEEPSEMLRLDKMLLYLGMNKKQYNNVVLRPFIALWNALDISGRFWERLPKVAGYKYLKAKYPEMSEERLRNLVISRAGSPDFWAGGVRRRTMNVMYLFSNAGIRGVIAAFEAAKENPASYALKTIGYDLLPKILMYMAQIGAIGIGVKHIMDRIPNRDKQNYIIIPLGLTQSDKAVYFVIPHDFQGQIAAGLFWNALQTRKLEDTKVIFDYMQGQLPYSGLNPILGVGADLLQYLSGKNPYDEWTGRSIIPPQVFEAGGMRSHKTFLKYAWNSLGGSTVYKFKNEDLQTIKGSLEKIYGIPLAEPFLRRFLRVSDWGMEEELRKVAKEVGQKRAGELLTEREEAIEQFKRTGMVKGSKYQKKFLHRKLGSAYDRVISSVSSKKEKEAVRKKYLELGGGKPE</sequence>
<feature type="region of interest" description="Disordered" evidence="1">
    <location>
        <begin position="22"/>
        <end position="47"/>
    </location>
</feature>
<dbReference type="EMBL" id="MT143700">
    <property type="protein sequence ID" value="QJA43319.1"/>
    <property type="molecule type" value="Genomic_DNA"/>
</dbReference>
<name>A0A6H1Z779_9ZZZZ</name>
<accession>A0A6H1Z779</accession>
<gene>
    <name evidence="2" type="ORF">MM171A00247_0033</name>
    <name evidence="3" type="ORF">MM171B00144_0064</name>
</gene>
<evidence type="ECO:0000313" key="3">
    <source>
        <dbReference type="EMBL" id="QJB05025.1"/>
    </source>
</evidence>
<protein>
    <recommendedName>
        <fullName evidence="4">Large polyvalent protein associated domain-containing protein</fullName>
    </recommendedName>
</protein>
<organism evidence="2">
    <name type="scientific">viral metagenome</name>
    <dbReference type="NCBI Taxonomy" id="1070528"/>
    <lineage>
        <taxon>unclassified sequences</taxon>
        <taxon>metagenomes</taxon>
        <taxon>organismal metagenomes</taxon>
    </lineage>
</organism>
<evidence type="ECO:0000256" key="1">
    <source>
        <dbReference type="SAM" id="MobiDB-lite"/>
    </source>
</evidence>
<reference evidence="2" key="1">
    <citation type="submission" date="2020-03" db="EMBL/GenBank/DDBJ databases">
        <title>The deep terrestrial virosphere.</title>
        <authorList>
            <person name="Holmfeldt K."/>
            <person name="Nilsson E."/>
            <person name="Simone D."/>
            <person name="Lopez-Fernandez M."/>
            <person name="Wu X."/>
            <person name="de Brujin I."/>
            <person name="Lundin D."/>
            <person name="Andersson A."/>
            <person name="Bertilsson S."/>
            <person name="Dopson M."/>
        </authorList>
    </citation>
    <scope>NUCLEOTIDE SEQUENCE</scope>
    <source>
        <strain evidence="2">MM171A00247</strain>
        <strain evidence="3">MM171B00144</strain>
    </source>
</reference>
<evidence type="ECO:0008006" key="4">
    <source>
        <dbReference type="Google" id="ProtNLM"/>
    </source>
</evidence>
<evidence type="ECO:0000313" key="2">
    <source>
        <dbReference type="EMBL" id="QJA43319.1"/>
    </source>
</evidence>
<proteinExistence type="predicted"/>